<dbReference type="PaxDb" id="4113-PGSC0003DMT400094758"/>
<evidence type="ECO:0000313" key="2">
    <source>
        <dbReference type="EnsemblPlants" id="PGSC0003DMT400094758"/>
    </source>
</evidence>
<dbReference type="Gramene" id="PGSC0003DMT400094758">
    <property type="protein sequence ID" value="PGSC0003DMT400094758"/>
    <property type="gene ID" value="PGSC0003DMG400044329"/>
</dbReference>
<dbReference type="InParanoid" id="M1DUT9"/>
<reference evidence="2" key="2">
    <citation type="submission" date="2015-06" db="UniProtKB">
        <authorList>
            <consortium name="EnsemblPlants"/>
        </authorList>
    </citation>
    <scope>IDENTIFICATION</scope>
    <source>
        <strain evidence="2">DM1-3 516 R44</strain>
    </source>
</reference>
<proteinExistence type="predicted"/>
<evidence type="ECO:0000313" key="3">
    <source>
        <dbReference type="Proteomes" id="UP000011115"/>
    </source>
</evidence>
<accession>M1DUT9</accession>
<organism evidence="2 3">
    <name type="scientific">Solanum tuberosum</name>
    <name type="common">Potato</name>
    <dbReference type="NCBI Taxonomy" id="4113"/>
    <lineage>
        <taxon>Eukaryota</taxon>
        <taxon>Viridiplantae</taxon>
        <taxon>Streptophyta</taxon>
        <taxon>Embryophyta</taxon>
        <taxon>Tracheophyta</taxon>
        <taxon>Spermatophyta</taxon>
        <taxon>Magnoliopsida</taxon>
        <taxon>eudicotyledons</taxon>
        <taxon>Gunneridae</taxon>
        <taxon>Pentapetalae</taxon>
        <taxon>asterids</taxon>
        <taxon>lamiids</taxon>
        <taxon>Solanales</taxon>
        <taxon>Solanaceae</taxon>
        <taxon>Solanoideae</taxon>
        <taxon>Solaneae</taxon>
        <taxon>Solanum</taxon>
    </lineage>
</organism>
<dbReference type="EnsemblPlants" id="PGSC0003DMT400094758">
    <property type="protein sequence ID" value="PGSC0003DMT400094758"/>
    <property type="gene ID" value="PGSC0003DMG400044329"/>
</dbReference>
<reference evidence="3" key="1">
    <citation type="journal article" date="2011" name="Nature">
        <title>Genome sequence and analysis of the tuber crop potato.</title>
        <authorList>
            <consortium name="The Potato Genome Sequencing Consortium"/>
        </authorList>
    </citation>
    <scope>NUCLEOTIDE SEQUENCE [LARGE SCALE GENOMIC DNA]</scope>
    <source>
        <strain evidence="3">cv. DM1-3 516 R44</strain>
    </source>
</reference>
<evidence type="ECO:0000256" key="1">
    <source>
        <dbReference type="SAM" id="MobiDB-lite"/>
    </source>
</evidence>
<name>M1DUT9_SOLTU</name>
<sequence>MFRFGGDFCRSGVVAVAGLTRIKVVIKPLNDLIMHFSTFRAKERPPVDLYSFFTILEAKGSRHYFCIMVNTRFNDVRPVAPVNALVDESTARGRGLGRGKERAKGRGRGRVEPAGNKAPDENAPMNENPHVHHEEIDENIDVDVEDLGQEGEVQVETTCVPPFEPVLAQ</sequence>
<dbReference type="AlphaFoldDB" id="M1DUT9"/>
<dbReference type="Proteomes" id="UP000011115">
    <property type="component" value="Unassembled WGS sequence"/>
</dbReference>
<keyword evidence="3" id="KW-1185">Reference proteome</keyword>
<dbReference type="HOGENOM" id="CLU_1790314_0_0_1"/>
<protein>
    <submittedName>
        <fullName evidence="2">Uncharacterized protein</fullName>
    </submittedName>
</protein>
<feature type="region of interest" description="Disordered" evidence="1">
    <location>
        <begin position="91"/>
        <end position="129"/>
    </location>
</feature>